<keyword evidence="4" id="KW-0067">ATP-binding</keyword>
<accession>S8DKZ1</accession>
<dbReference type="FunFam" id="3.40.50.300:FF:000968">
    <property type="entry name" value="Helicase and polymerase-containing protein TEBICHI"/>
    <property type="match status" value="1"/>
</dbReference>
<dbReference type="AlphaFoldDB" id="S8DKZ1"/>
<dbReference type="Proteomes" id="UP000015453">
    <property type="component" value="Unassembled WGS sequence"/>
</dbReference>
<protein>
    <recommendedName>
        <fullName evidence="10">Helicase and polymerase-containing protein TEBICHI</fullName>
    </recommendedName>
</protein>
<dbReference type="Pfam" id="PF21099">
    <property type="entry name" value="POLQ_helical"/>
    <property type="match status" value="1"/>
</dbReference>
<dbReference type="GO" id="GO:0016787">
    <property type="term" value="F:hydrolase activity"/>
    <property type="evidence" value="ECO:0007669"/>
    <property type="project" value="UniProtKB-KW"/>
</dbReference>
<dbReference type="Gene3D" id="3.40.50.300">
    <property type="entry name" value="P-loop containing nucleotide triphosphate hydrolases"/>
    <property type="match status" value="2"/>
</dbReference>
<evidence type="ECO:0000259" key="6">
    <source>
        <dbReference type="PROSITE" id="PS51192"/>
    </source>
</evidence>
<dbReference type="GO" id="GO:0005524">
    <property type="term" value="F:ATP binding"/>
    <property type="evidence" value="ECO:0007669"/>
    <property type="project" value="UniProtKB-KW"/>
</dbReference>
<dbReference type="PROSITE" id="PS51194">
    <property type="entry name" value="HELICASE_CTER"/>
    <property type="match status" value="1"/>
</dbReference>
<dbReference type="EMBL" id="AUSU01005428">
    <property type="protein sequence ID" value="EPS63523.1"/>
    <property type="molecule type" value="Genomic_DNA"/>
</dbReference>
<name>S8DKZ1_9LAMI</name>
<dbReference type="PANTHER" id="PTHR47961">
    <property type="entry name" value="DNA POLYMERASE THETA, PUTATIVE (AFU_ORTHOLOGUE AFUA_1G05260)-RELATED"/>
    <property type="match status" value="1"/>
</dbReference>
<reference evidence="8 9" key="1">
    <citation type="journal article" date="2013" name="BMC Genomics">
        <title>The miniature genome of a carnivorous plant Genlisea aurea contains a low number of genes and short non-coding sequences.</title>
        <authorList>
            <person name="Leushkin E.V."/>
            <person name="Sutormin R.A."/>
            <person name="Nabieva E.R."/>
            <person name="Penin A.A."/>
            <person name="Kondrashov A.S."/>
            <person name="Logacheva M.D."/>
        </authorList>
    </citation>
    <scope>NUCLEOTIDE SEQUENCE [LARGE SCALE GENOMIC DNA]</scope>
</reference>
<dbReference type="Pfam" id="PF00270">
    <property type="entry name" value="DEAD"/>
    <property type="match status" value="1"/>
</dbReference>
<feature type="domain" description="Helicase ATP-binding" evidence="6">
    <location>
        <begin position="251"/>
        <end position="443"/>
    </location>
</feature>
<evidence type="ECO:0000313" key="9">
    <source>
        <dbReference type="Proteomes" id="UP000015453"/>
    </source>
</evidence>
<dbReference type="InterPro" id="IPR001650">
    <property type="entry name" value="Helicase_C-like"/>
</dbReference>
<feature type="non-terminal residue" evidence="8">
    <location>
        <position position="811"/>
    </location>
</feature>
<dbReference type="InterPro" id="IPR011545">
    <property type="entry name" value="DEAD/DEAH_box_helicase_dom"/>
</dbReference>
<dbReference type="CDD" id="cd18795">
    <property type="entry name" value="SF2_C_Ski2"/>
    <property type="match status" value="1"/>
</dbReference>
<dbReference type="Pfam" id="PF20470">
    <property type="entry name" value="HTH_61"/>
    <property type="match status" value="1"/>
</dbReference>
<dbReference type="InterPro" id="IPR014001">
    <property type="entry name" value="Helicase_ATP-bd"/>
</dbReference>
<dbReference type="InterPro" id="IPR027417">
    <property type="entry name" value="P-loop_NTPase"/>
</dbReference>
<dbReference type="InterPro" id="IPR048960">
    <property type="entry name" value="POLQ-like_helical"/>
</dbReference>
<keyword evidence="2" id="KW-0378">Hydrolase</keyword>
<sequence length="811" mass="89199">TPNSSKGSSIFSPGETFWNEAIVVADGLHFPSDSLCSHVSKHVETLKIGGGNHTSDKVNIDFHDKMAVDGIKEMNCEDEPDLAEESLVMHAKHPVKEASPLPVKHFDFGSEAKDFVKRLNTNEAIIPAPEKKEGVCAPYLNRCVQKDSKICVSSKDQTSEVKAGIEISKSIRSDQEEEGLYLNLNSANVTDNTPDRTVASIRECKSNCTPASSSLKGSLKLNNWLPPEICNVYNKKGISELYPWQVDCLQVDGVLNDRNLIYCASTSAGKSLVAEILMLRRIFTTGKVALLVLPYVSICTEKAEHLEALLEPAGKHVRSFYGNQGGGNLPSDTSVLVCTIEKANSLINRLLEEARLSELCTVVIDELHMVGDQSRGYLLELMLTKLLYAAGEGNVDFSSEESSGTSSEKSDPARGLQIVGMSATLPNVSAVAKWLHAALYVTNFRPVPLDEYIKVGNAIYNKEMEIVRTLPKAANIGGKDPDHVIELCNEVVQDGHSVLIFCSSRKGCETTARHVAKYLKRFCVDPLSELGDTFDISFALDSLRRSPGGLDVVLEETLPLGVAYHHAGLTVEEREIVETCYRKGLVRVLTATSTLAAGVNLPARRVIFRQPRIGRDFIDSIRYKQMAGRAGRTGIDTKGESVLICKPEETKKVSGLLDDCCSPLCSCLSEDKNGMTHAILEVVAGGIVQTANDINRYVRCTLLNSTKPFEDVVKSAQDSLRWLCHKKFLEWNDEAKLYSTTPLGLASFGSSLCPEESLIVLDDLMRAREGFVLASDLHLVYLVTPINVEVEPDWELYYERFMKLSSLDQVI</sequence>
<dbReference type="SUPFAM" id="SSF52540">
    <property type="entry name" value="P-loop containing nucleoside triphosphate hydrolases"/>
    <property type="match status" value="1"/>
</dbReference>
<proteinExistence type="predicted"/>
<evidence type="ECO:0008006" key="10">
    <source>
        <dbReference type="Google" id="ProtNLM"/>
    </source>
</evidence>
<dbReference type="PANTHER" id="PTHR47961:SF6">
    <property type="entry name" value="DNA-DIRECTED DNA POLYMERASE"/>
    <property type="match status" value="1"/>
</dbReference>
<dbReference type="InterPro" id="IPR046931">
    <property type="entry name" value="HTH_61"/>
</dbReference>
<dbReference type="PROSITE" id="PS51192">
    <property type="entry name" value="HELICASE_ATP_BIND_1"/>
    <property type="match status" value="1"/>
</dbReference>
<organism evidence="8 9">
    <name type="scientific">Genlisea aurea</name>
    <dbReference type="NCBI Taxonomy" id="192259"/>
    <lineage>
        <taxon>Eukaryota</taxon>
        <taxon>Viridiplantae</taxon>
        <taxon>Streptophyta</taxon>
        <taxon>Embryophyta</taxon>
        <taxon>Tracheophyta</taxon>
        <taxon>Spermatophyta</taxon>
        <taxon>Magnoliopsida</taxon>
        <taxon>eudicotyledons</taxon>
        <taxon>Gunneridae</taxon>
        <taxon>Pentapetalae</taxon>
        <taxon>asterids</taxon>
        <taxon>lamiids</taxon>
        <taxon>Lamiales</taxon>
        <taxon>Lentibulariaceae</taxon>
        <taxon>Genlisea</taxon>
    </lineage>
</organism>
<dbReference type="OrthoDB" id="2320933at2759"/>
<evidence type="ECO:0000256" key="1">
    <source>
        <dbReference type="ARBA" id="ARBA00022741"/>
    </source>
</evidence>
<keyword evidence="3" id="KW-0347">Helicase</keyword>
<feature type="non-terminal residue" evidence="8">
    <location>
        <position position="1"/>
    </location>
</feature>
<gene>
    <name evidence="8" type="ORF">M569_11260</name>
</gene>
<comment type="caution">
    <text evidence="8">The sequence shown here is derived from an EMBL/GenBank/DDBJ whole genome shotgun (WGS) entry which is preliminary data.</text>
</comment>
<dbReference type="InterPro" id="IPR050474">
    <property type="entry name" value="Hel308_SKI2-like"/>
</dbReference>
<dbReference type="SMART" id="SM00490">
    <property type="entry name" value="HELICc"/>
    <property type="match status" value="1"/>
</dbReference>
<keyword evidence="9" id="KW-1185">Reference proteome</keyword>
<dbReference type="GO" id="GO:0043138">
    <property type="term" value="F:3'-5' DNA helicase activity"/>
    <property type="evidence" value="ECO:0007669"/>
    <property type="project" value="UniProtKB-EC"/>
</dbReference>
<dbReference type="GO" id="GO:0003676">
    <property type="term" value="F:nucleic acid binding"/>
    <property type="evidence" value="ECO:0007669"/>
    <property type="project" value="InterPro"/>
</dbReference>
<keyword evidence="1" id="KW-0547">Nucleotide-binding</keyword>
<evidence type="ECO:0000256" key="3">
    <source>
        <dbReference type="ARBA" id="ARBA00022806"/>
    </source>
</evidence>
<evidence type="ECO:0000259" key="7">
    <source>
        <dbReference type="PROSITE" id="PS51194"/>
    </source>
</evidence>
<evidence type="ECO:0000256" key="2">
    <source>
        <dbReference type="ARBA" id="ARBA00022801"/>
    </source>
</evidence>
<evidence type="ECO:0000256" key="4">
    <source>
        <dbReference type="ARBA" id="ARBA00022840"/>
    </source>
</evidence>
<evidence type="ECO:0000256" key="5">
    <source>
        <dbReference type="ARBA" id="ARBA00048988"/>
    </source>
</evidence>
<comment type="catalytic activity">
    <reaction evidence="5">
        <text>ATP + H2O = ADP + phosphate + H(+)</text>
        <dbReference type="Rhea" id="RHEA:13065"/>
        <dbReference type="ChEBI" id="CHEBI:15377"/>
        <dbReference type="ChEBI" id="CHEBI:15378"/>
        <dbReference type="ChEBI" id="CHEBI:30616"/>
        <dbReference type="ChEBI" id="CHEBI:43474"/>
        <dbReference type="ChEBI" id="CHEBI:456216"/>
        <dbReference type="EC" id="5.6.2.4"/>
    </reaction>
</comment>
<evidence type="ECO:0000313" key="8">
    <source>
        <dbReference type="EMBL" id="EPS63523.1"/>
    </source>
</evidence>
<dbReference type="Pfam" id="PF00271">
    <property type="entry name" value="Helicase_C"/>
    <property type="match status" value="1"/>
</dbReference>
<feature type="domain" description="Helicase C-terminal" evidence="7">
    <location>
        <begin position="483"/>
        <end position="676"/>
    </location>
</feature>
<dbReference type="SMART" id="SM00487">
    <property type="entry name" value="DEXDc"/>
    <property type="match status" value="1"/>
</dbReference>
<dbReference type="CDD" id="cd18026">
    <property type="entry name" value="DEXHc_POLQ-like"/>
    <property type="match status" value="1"/>
</dbReference>
<dbReference type="FunFam" id="3.40.50.300:FF:001000">
    <property type="entry name" value="Helicase and polymerase-containing protein TEBICHI"/>
    <property type="match status" value="1"/>
</dbReference>